<dbReference type="SUPFAM" id="SSF53335">
    <property type="entry name" value="S-adenosyl-L-methionine-dependent methyltransferases"/>
    <property type="match status" value="1"/>
</dbReference>
<proteinExistence type="predicted"/>
<dbReference type="InterPro" id="IPR052220">
    <property type="entry name" value="METTL25"/>
</dbReference>
<keyword evidence="4" id="KW-1185">Reference proteome</keyword>
<gene>
    <name evidence="3" type="ORF">Pcinc_013700</name>
</gene>
<dbReference type="EMBL" id="JAWQEG010001162">
    <property type="protein sequence ID" value="KAK3881901.1"/>
    <property type="molecule type" value="Genomic_DNA"/>
</dbReference>
<dbReference type="Proteomes" id="UP001286313">
    <property type="component" value="Unassembled WGS sequence"/>
</dbReference>
<dbReference type="InterPro" id="IPR029063">
    <property type="entry name" value="SAM-dependent_MTases_sf"/>
</dbReference>
<name>A0AAE1KQ32_PETCI</name>
<evidence type="ECO:0000259" key="2">
    <source>
        <dbReference type="Pfam" id="PF13679"/>
    </source>
</evidence>
<dbReference type="AlphaFoldDB" id="A0AAE1KQ32"/>
<organism evidence="3 4">
    <name type="scientific">Petrolisthes cinctipes</name>
    <name type="common">Flat porcelain crab</name>
    <dbReference type="NCBI Taxonomy" id="88211"/>
    <lineage>
        <taxon>Eukaryota</taxon>
        <taxon>Metazoa</taxon>
        <taxon>Ecdysozoa</taxon>
        <taxon>Arthropoda</taxon>
        <taxon>Crustacea</taxon>
        <taxon>Multicrustacea</taxon>
        <taxon>Malacostraca</taxon>
        <taxon>Eumalacostraca</taxon>
        <taxon>Eucarida</taxon>
        <taxon>Decapoda</taxon>
        <taxon>Pleocyemata</taxon>
        <taxon>Anomura</taxon>
        <taxon>Galatheoidea</taxon>
        <taxon>Porcellanidae</taxon>
        <taxon>Petrolisthes</taxon>
    </lineage>
</organism>
<evidence type="ECO:0000313" key="3">
    <source>
        <dbReference type="EMBL" id="KAK3881901.1"/>
    </source>
</evidence>
<protein>
    <recommendedName>
        <fullName evidence="2">Methyltransferase domain-containing protein</fullName>
    </recommendedName>
</protein>
<evidence type="ECO:0000256" key="1">
    <source>
        <dbReference type="SAM" id="MobiDB-lite"/>
    </source>
</evidence>
<sequence>MEAERKYLEDVVQLLQNVSWLHNFPLTQIFTRNVFKEMPEKWREVLFDLPLDVLNSIPQSISKVPAEWPLTLQNFLEECRRLSVHQLLSNYPSHSSSKAVQIPPRFVHKISAKKKHEVAGVVRLVKSLAKRTSSTHILDIGSGKGYIDSCLHETLKLTVVGAESEEKLVSSATERQTELAGQCPGVKHFIWSLADDEATLNTAREVIENLVKVKQPCTCFINTCSRCQSLDSKQSVHIKKCSCCRKIMAQGTEVGQALSAERITVYKENFNTPGVWSALALSKSKNSLNNSCMLLGLHACADLSPIIMKMFRVSCQASSLVLLSCCYHKLKSQKQGSKMSGGAMNDKNKKLERVSSADHVRGTSSLSQKYSNGLSNEENTESHSCQESSENEISDTIADEFLNFPMSQTLRGILDQHQFQMTVFGLRLGAQESGLKWQNQTPEQHECHWKNVAFRGLLEVFCQQEGLTLKKCRRRCARKSLFVDLRDYAKTIKEHYEFVNTSHFPPQSDTVQNSESTFENSEELISNALSNLENAMEKDYERHKHLFPLIEPFTGLQLALQPVIEGLVLLDRVTFLRECGFTNVWLEKVFKDELSPRNVALVALR</sequence>
<dbReference type="InterPro" id="IPR025714">
    <property type="entry name" value="Methyltranfer_dom"/>
</dbReference>
<reference evidence="3" key="1">
    <citation type="submission" date="2023-10" db="EMBL/GenBank/DDBJ databases">
        <title>Genome assemblies of two species of porcelain crab, Petrolisthes cinctipes and Petrolisthes manimaculis (Anomura: Porcellanidae).</title>
        <authorList>
            <person name="Angst P."/>
        </authorList>
    </citation>
    <scope>NUCLEOTIDE SEQUENCE</scope>
    <source>
        <strain evidence="3">PB745_01</strain>
        <tissue evidence="3">Gill</tissue>
    </source>
</reference>
<dbReference type="PANTHER" id="PTHR12496">
    <property type="entry name" value="CGI-41 METHYLTRANSFERASE"/>
    <property type="match status" value="1"/>
</dbReference>
<feature type="compositionally biased region" description="Basic and acidic residues" evidence="1">
    <location>
        <begin position="346"/>
        <end position="361"/>
    </location>
</feature>
<dbReference type="Pfam" id="PF13679">
    <property type="entry name" value="Methyltransf_32"/>
    <property type="match status" value="1"/>
</dbReference>
<feature type="compositionally biased region" description="Polar residues" evidence="1">
    <location>
        <begin position="362"/>
        <end position="388"/>
    </location>
</feature>
<dbReference type="PANTHER" id="PTHR12496:SF0">
    <property type="entry name" value="METHYLTRANSFERASE DOMAIN-CONTAINING PROTEIN"/>
    <property type="match status" value="1"/>
</dbReference>
<feature type="domain" description="Methyltransferase" evidence="2">
    <location>
        <begin position="113"/>
        <end position="333"/>
    </location>
</feature>
<feature type="region of interest" description="Disordered" evidence="1">
    <location>
        <begin position="335"/>
        <end position="390"/>
    </location>
</feature>
<comment type="caution">
    <text evidence="3">The sequence shown here is derived from an EMBL/GenBank/DDBJ whole genome shotgun (WGS) entry which is preliminary data.</text>
</comment>
<evidence type="ECO:0000313" key="4">
    <source>
        <dbReference type="Proteomes" id="UP001286313"/>
    </source>
</evidence>
<accession>A0AAE1KQ32</accession>